<dbReference type="InterPro" id="IPR000634">
    <property type="entry name" value="Ser/Thr_deHydtase_PyrdxlP-BS"/>
</dbReference>
<dbReference type="PANTHER" id="PTHR48078">
    <property type="entry name" value="THREONINE DEHYDRATASE, MITOCHONDRIAL-RELATED"/>
    <property type="match status" value="1"/>
</dbReference>
<feature type="domain" description="Tryptophan synthase beta chain-like PALP" evidence="4">
    <location>
        <begin position="25"/>
        <end position="312"/>
    </location>
</feature>
<sequence>MPIDDLALEQLYQSILQAHQALRPLVPVTPLARSLALSAMTGCDVHLKCEHLQLTGSFKFRGASNKLRLLDKAQRSRGVIAASSGNHGQGLALAGQLLNVPVTVYISAEASPAKIEAMRLLRAQVQVLEVDSLGAEQLAREEALRQHKPFVSPYNDLEVIAGQGTIGMELFEQAPDLDAVFVAVGGGGMVSGIATALYKLAPSVEIIGCWPANAPTLQRSIEQGQVIEMVELPTLSDGTAGGVEADTVTLPLCHRLLTRSVLVSEDEIRQAMRDAAACEHWIIEGAAAVALAGMKQLAGQYRGKKVAVVLCGRNIQLEKYLEALT</sequence>
<evidence type="ECO:0000256" key="3">
    <source>
        <dbReference type="ARBA" id="ARBA00023239"/>
    </source>
</evidence>
<keyword evidence="2" id="KW-0663">Pyridoxal phosphate</keyword>
<dbReference type="RefSeq" id="WP_110702075.1">
    <property type="nucleotide sequence ID" value="NZ_QJRO01000014.1"/>
</dbReference>
<reference evidence="5 6" key="1">
    <citation type="submission" date="2018-06" db="EMBL/GenBank/DDBJ databases">
        <title>Pseudomonas diversity within urban Lake Michigan freshwaters.</title>
        <authorList>
            <person name="Batrich M."/>
            <person name="Hatzopoulos T."/>
            <person name="Putonti C."/>
        </authorList>
    </citation>
    <scope>NUCLEOTIDE SEQUENCE [LARGE SCALE GENOMIC DNA]</scope>
    <source>
        <strain evidence="5 6">LBp-160603</strain>
    </source>
</reference>
<evidence type="ECO:0000256" key="1">
    <source>
        <dbReference type="ARBA" id="ARBA00001933"/>
    </source>
</evidence>
<evidence type="ECO:0000313" key="5">
    <source>
        <dbReference type="EMBL" id="PYB78625.1"/>
    </source>
</evidence>
<keyword evidence="3" id="KW-0456">Lyase</keyword>
<dbReference type="InterPro" id="IPR036052">
    <property type="entry name" value="TrpB-like_PALP_sf"/>
</dbReference>
<dbReference type="Pfam" id="PF00291">
    <property type="entry name" value="PALP"/>
    <property type="match status" value="1"/>
</dbReference>
<dbReference type="PROSITE" id="PS00165">
    <property type="entry name" value="DEHYDRATASE_SER_THR"/>
    <property type="match status" value="1"/>
</dbReference>
<dbReference type="InterPro" id="IPR050147">
    <property type="entry name" value="Ser/Thr_Dehydratase"/>
</dbReference>
<evidence type="ECO:0000256" key="2">
    <source>
        <dbReference type="ARBA" id="ARBA00022898"/>
    </source>
</evidence>
<dbReference type="GO" id="GO:0006565">
    <property type="term" value="P:L-serine catabolic process"/>
    <property type="evidence" value="ECO:0007669"/>
    <property type="project" value="TreeGrafter"/>
</dbReference>
<evidence type="ECO:0000259" key="4">
    <source>
        <dbReference type="Pfam" id="PF00291"/>
    </source>
</evidence>
<gene>
    <name evidence="5" type="ORF">DMX07_18850</name>
</gene>
<dbReference type="GO" id="GO:0006567">
    <property type="term" value="P:L-threonine catabolic process"/>
    <property type="evidence" value="ECO:0007669"/>
    <property type="project" value="TreeGrafter"/>
</dbReference>
<dbReference type="GO" id="GO:0004794">
    <property type="term" value="F:threonine deaminase activity"/>
    <property type="evidence" value="ECO:0007669"/>
    <property type="project" value="TreeGrafter"/>
</dbReference>
<dbReference type="CDD" id="cd01562">
    <property type="entry name" value="Thr-dehyd"/>
    <property type="match status" value="1"/>
</dbReference>
<name>A0A2V4HPT4_9PSED</name>
<dbReference type="NCBIfam" id="NF005292">
    <property type="entry name" value="PRK06815.1"/>
    <property type="match status" value="1"/>
</dbReference>
<organism evidence="5 6">
    <name type="scientific">Pseudomonas soli</name>
    <dbReference type="NCBI Taxonomy" id="1306993"/>
    <lineage>
        <taxon>Bacteria</taxon>
        <taxon>Pseudomonadati</taxon>
        <taxon>Pseudomonadota</taxon>
        <taxon>Gammaproteobacteria</taxon>
        <taxon>Pseudomonadales</taxon>
        <taxon>Pseudomonadaceae</taxon>
        <taxon>Pseudomonas</taxon>
    </lineage>
</organism>
<dbReference type="EMBL" id="QJRO01000014">
    <property type="protein sequence ID" value="PYB78625.1"/>
    <property type="molecule type" value="Genomic_DNA"/>
</dbReference>
<dbReference type="Gene3D" id="3.40.50.1100">
    <property type="match status" value="2"/>
</dbReference>
<evidence type="ECO:0000313" key="6">
    <source>
        <dbReference type="Proteomes" id="UP000247620"/>
    </source>
</evidence>
<protein>
    <submittedName>
        <fullName evidence="5">Serine/threonine dehydratase</fullName>
    </submittedName>
</protein>
<dbReference type="PANTHER" id="PTHR48078:SF6">
    <property type="entry name" value="L-THREONINE DEHYDRATASE CATABOLIC TDCB"/>
    <property type="match status" value="1"/>
</dbReference>
<dbReference type="AlphaFoldDB" id="A0A2V4HPT4"/>
<dbReference type="GO" id="GO:0009097">
    <property type="term" value="P:isoleucine biosynthetic process"/>
    <property type="evidence" value="ECO:0007669"/>
    <property type="project" value="TreeGrafter"/>
</dbReference>
<dbReference type="Proteomes" id="UP000247620">
    <property type="component" value="Unassembled WGS sequence"/>
</dbReference>
<comment type="cofactor">
    <cofactor evidence="1">
        <name>pyridoxal 5'-phosphate</name>
        <dbReference type="ChEBI" id="CHEBI:597326"/>
    </cofactor>
</comment>
<dbReference type="InterPro" id="IPR001926">
    <property type="entry name" value="TrpB-like_PALP"/>
</dbReference>
<dbReference type="SUPFAM" id="SSF53686">
    <property type="entry name" value="Tryptophan synthase beta subunit-like PLP-dependent enzymes"/>
    <property type="match status" value="1"/>
</dbReference>
<accession>A0A2V4HPT4</accession>
<proteinExistence type="predicted"/>
<comment type="caution">
    <text evidence="5">The sequence shown here is derived from an EMBL/GenBank/DDBJ whole genome shotgun (WGS) entry which is preliminary data.</text>
</comment>
<dbReference type="GO" id="GO:0030170">
    <property type="term" value="F:pyridoxal phosphate binding"/>
    <property type="evidence" value="ECO:0007669"/>
    <property type="project" value="InterPro"/>
</dbReference>
<dbReference type="GO" id="GO:0003941">
    <property type="term" value="F:L-serine ammonia-lyase activity"/>
    <property type="evidence" value="ECO:0007669"/>
    <property type="project" value="TreeGrafter"/>
</dbReference>